<sequence>VFEAMKRHEEEEPQCYRVASIEVVEDKCKAQPPSPPVARVVVDSNDEQDAEWNREIEIFLQQLEDDLEETPK</sequence>
<dbReference type="EMBL" id="LXQA011106864">
    <property type="protein sequence ID" value="MCI85094.1"/>
    <property type="molecule type" value="Genomic_DNA"/>
</dbReference>
<reference evidence="1 2" key="1">
    <citation type="journal article" date="2018" name="Front. Plant Sci.">
        <title>Red Clover (Trifolium pratense) and Zigzag Clover (T. medium) - A Picture of Genomic Similarities and Differences.</title>
        <authorList>
            <person name="Dluhosova J."/>
            <person name="Istvanek J."/>
            <person name="Nedelnik J."/>
            <person name="Repkova J."/>
        </authorList>
    </citation>
    <scope>NUCLEOTIDE SEQUENCE [LARGE SCALE GENOMIC DNA]</scope>
    <source>
        <strain evidence="2">cv. 10/8</strain>
        <tissue evidence="1">Leaf</tissue>
    </source>
</reference>
<organism evidence="1 2">
    <name type="scientific">Trifolium medium</name>
    <dbReference type="NCBI Taxonomy" id="97028"/>
    <lineage>
        <taxon>Eukaryota</taxon>
        <taxon>Viridiplantae</taxon>
        <taxon>Streptophyta</taxon>
        <taxon>Embryophyta</taxon>
        <taxon>Tracheophyta</taxon>
        <taxon>Spermatophyta</taxon>
        <taxon>Magnoliopsida</taxon>
        <taxon>eudicotyledons</taxon>
        <taxon>Gunneridae</taxon>
        <taxon>Pentapetalae</taxon>
        <taxon>rosids</taxon>
        <taxon>fabids</taxon>
        <taxon>Fabales</taxon>
        <taxon>Fabaceae</taxon>
        <taxon>Papilionoideae</taxon>
        <taxon>50 kb inversion clade</taxon>
        <taxon>NPAAA clade</taxon>
        <taxon>Hologalegina</taxon>
        <taxon>IRL clade</taxon>
        <taxon>Trifolieae</taxon>
        <taxon>Trifolium</taxon>
    </lineage>
</organism>
<feature type="non-terminal residue" evidence="1">
    <location>
        <position position="1"/>
    </location>
</feature>
<accession>A0A392V9X6</accession>
<proteinExistence type="predicted"/>
<evidence type="ECO:0000313" key="2">
    <source>
        <dbReference type="Proteomes" id="UP000265520"/>
    </source>
</evidence>
<comment type="caution">
    <text evidence="1">The sequence shown here is derived from an EMBL/GenBank/DDBJ whole genome shotgun (WGS) entry which is preliminary data.</text>
</comment>
<dbReference type="Proteomes" id="UP000265520">
    <property type="component" value="Unassembled WGS sequence"/>
</dbReference>
<dbReference type="AlphaFoldDB" id="A0A392V9X6"/>
<protein>
    <submittedName>
        <fullName evidence="1">Uncharacterized protein</fullName>
    </submittedName>
</protein>
<keyword evidence="2" id="KW-1185">Reference proteome</keyword>
<feature type="non-terminal residue" evidence="1">
    <location>
        <position position="72"/>
    </location>
</feature>
<name>A0A392V9X6_9FABA</name>
<evidence type="ECO:0000313" key="1">
    <source>
        <dbReference type="EMBL" id="MCI85094.1"/>
    </source>
</evidence>